<reference evidence="4" key="1">
    <citation type="submission" date="2018-01" db="EMBL/GenBank/DDBJ databases">
        <title>An insight into the sialome of Amazonian anophelines.</title>
        <authorList>
            <person name="Ribeiro J.M."/>
            <person name="Scarpassa V."/>
            <person name="Calvo E."/>
        </authorList>
    </citation>
    <scope>NUCLEOTIDE SEQUENCE</scope>
    <source>
        <tissue evidence="4">Salivary glands</tissue>
    </source>
</reference>
<evidence type="ECO:0000313" key="4">
    <source>
        <dbReference type="EMBL" id="MBW22840.1"/>
    </source>
</evidence>
<feature type="region of interest" description="Disordered" evidence="1">
    <location>
        <begin position="569"/>
        <end position="606"/>
    </location>
</feature>
<name>A0A2M3Z2V1_9DIPT</name>
<dbReference type="Pfam" id="PF04113">
    <property type="entry name" value="Gpi16"/>
    <property type="match status" value="2"/>
</dbReference>
<dbReference type="PANTHER" id="PTHR12959">
    <property type="entry name" value="GPI TRANSAMIDASE COMPONENT PIG-T-RELATED"/>
    <property type="match status" value="1"/>
</dbReference>
<keyword evidence="2" id="KW-0472">Membrane</keyword>
<evidence type="ECO:0000256" key="2">
    <source>
        <dbReference type="SAM" id="Phobius"/>
    </source>
</evidence>
<dbReference type="AlphaFoldDB" id="A0A2M3Z2V1"/>
<feature type="transmembrane region" description="Helical" evidence="2">
    <location>
        <begin position="521"/>
        <end position="543"/>
    </location>
</feature>
<dbReference type="GO" id="GO:0042765">
    <property type="term" value="C:GPI-anchor transamidase complex"/>
    <property type="evidence" value="ECO:0007669"/>
    <property type="project" value="InterPro"/>
</dbReference>
<evidence type="ECO:0000256" key="1">
    <source>
        <dbReference type="SAM" id="MobiDB-lite"/>
    </source>
</evidence>
<feature type="compositionally biased region" description="Acidic residues" evidence="1">
    <location>
        <begin position="596"/>
        <end position="606"/>
    </location>
</feature>
<dbReference type="PANTHER" id="PTHR12959:SF11">
    <property type="entry name" value="GPI TRANSAMIDASE COMPONENT PIG-T"/>
    <property type="match status" value="1"/>
</dbReference>
<dbReference type="GO" id="GO:0016255">
    <property type="term" value="P:attachment of GPI anchor to protein"/>
    <property type="evidence" value="ECO:0007669"/>
    <property type="project" value="InterPro"/>
</dbReference>
<sequence length="606" mass="68454">MVTNCLWRVALFVALLALPSKATDFADVFDEELYIKPLPDRFVYSYFQFTTRWEVGLNDSLLHTNLVARPLAELVHHFELQELHLSFTYGLWRYENWGFPVTDAGPGAEVWAWFDPASSTTIDERWKLLCGTLSGLFCASLGFIDQSNTFEPVYSLRPQTHRFPGQTREPVLRYAALPREIVCTENLTPWAKLLPCRSREGMVSLLVPDSVYASNYHSLGVHIRKLCSDSACREFQLEVKQTVSVVQDLRLFDGPNWSIRKLFGQGMEGSCALATTSNVYLDVTESSFDVSQKPHAEVISVRGGARTSLHQYDVKQFEASVAKGRRAMFNLAIMDKRDPGVIIVAGPPPIYAKRFILGVGQERGRIVTRITNNHWGPLELVVFENIPWFVPIYLHTLTIKNGADQRIEPAFLHYTPGVQRERPYGLEIGVRIPARSTIELAFDFDYIFLKWQEYPPDANHGHYIPSSIISLLLPSARNYTSLPREASLFRQSFNATQQAGYFLQLRTESLLLTLPTPDFSMPYNVICLACTVVALAFGPIHNISTKRITAKGKESGKTSLSDKIRQFFRLKDAATDEEEERTQPKELGPGSRAGEETEDLSAPDTE</sequence>
<keyword evidence="2" id="KW-0812">Transmembrane</keyword>
<dbReference type="EMBL" id="GGFM01002089">
    <property type="protein sequence ID" value="MBW22840.1"/>
    <property type="molecule type" value="Transcribed_RNA"/>
</dbReference>
<proteinExistence type="predicted"/>
<keyword evidence="3" id="KW-0732">Signal</keyword>
<keyword evidence="2" id="KW-1133">Transmembrane helix</keyword>
<organism evidence="4">
    <name type="scientific">Anopheles braziliensis</name>
    <dbReference type="NCBI Taxonomy" id="58242"/>
    <lineage>
        <taxon>Eukaryota</taxon>
        <taxon>Metazoa</taxon>
        <taxon>Ecdysozoa</taxon>
        <taxon>Arthropoda</taxon>
        <taxon>Hexapoda</taxon>
        <taxon>Insecta</taxon>
        <taxon>Pterygota</taxon>
        <taxon>Neoptera</taxon>
        <taxon>Endopterygota</taxon>
        <taxon>Diptera</taxon>
        <taxon>Nematocera</taxon>
        <taxon>Culicoidea</taxon>
        <taxon>Culicidae</taxon>
        <taxon>Anophelinae</taxon>
        <taxon>Anopheles</taxon>
    </lineage>
</organism>
<feature type="chain" id="PRO_5014805008" evidence="3">
    <location>
        <begin position="23"/>
        <end position="606"/>
    </location>
</feature>
<accession>A0A2M3Z2V1</accession>
<evidence type="ECO:0000256" key="3">
    <source>
        <dbReference type="SAM" id="SignalP"/>
    </source>
</evidence>
<dbReference type="InterPro" id="IPR007245">
    <property type="entry name" value="PIG-T"/>
</dbReference>
<protein>
    <submittedName>
        <fullName evidence="4">Putative gpi transamidase complex</fullName>
    </submittedName>
</protein>
<feature type="signal peptide" evidence="3">
    <location>
        <begin position="1"/>
        <end position="22"/>
    </location>
</feature>